<dbReference type="Proteomes" id="UP000299102">
    <property type="component" value="Unassembled WGS sequence"/>
</dbReference>
<dbReference type="AlphaFoldDB" id="A0A4C1YB22"/>
<reference evidence="1 2" key="1">
    <citation type="journal article" date="2019" name="Commun. Biol.">
        <title>The bagworm genome reveals a unique fibroin gene that provides high tensile strength.</title>
        <authorList>
            <person name="Kono N."/>
            <person name="Nakamura H."/>
            <person name="Ohtoshi R."/>
            <person name="Tomita M."/>
            <person name="Numata K."/>
            <person name="Arakawa K."/>
        </authorList>
    </citation>
    <scope>NUCLEOTIDE SEQUENCE [LARGE SCALE GENOMIC DNA]</scope>
</reference>
<dbReference type="EMBL" id="BGZK01001116">
    <property type="protein sequence ID" value="GBP71665.1"/>
    <property type="molecule type" value="Genomic_DNA"/>
</dbReference>
<evidence type="ECO:0000313" key="1">
    <source>
        <dbReference type="EMBL" id="GBP71665.1"/>
    </source>
</evidence>
<keyword evidence="2" id="KW-1185">Reference proteome</keyword>
<accession>A0A4C1YB22</accession>
<evidence type="ECO:0000313" key="2">
    <source>
        <dbReference type="Proteomes" id="UP000299102"/>
    </source>
</evidence>
<name>A0A4C1YB22_EUMVA</name>
<protein>
    <submittedName>
        <fullName evidence="1">Uncharacterized protein</fullName>
    </submittedName>
</protein>
<gene>
    <name evidence="1" type="ORF">EVAR_62911_1</name>
</gene>
<proteinExistence type="predicted"/>
<sequence>MLDLHFVAVEEVSEKYSVENCLAFPTVEREWSCANARKVSTTASYRFVTAPVDRACSHVNADLYSHFSKSGFYSAAKSTRGDGDPFLGKRNTPKGPRYFCPKISVRNSNLYGFCLRLFREIERISRSGSILIQCNGMDGTDRMDWMEWIGWNDDCGMEWMERK</sequence>
<comment type="caution">
    <text evidence="1">The sequence shown here is derived from an EMBL/GenBank/DDBJ whole genome shotgun (WGS) entry which is preliminary data.</text>
</comment>
<organism evidence="1 2">
    <name type="scientific">Eumeta variegata</name>
    <name type="common">Bagworm moth</name>
    <name type="synonym">Eumeta japonica</name>
    <dbReference type="NCBI Taxonomy" id="151549"/>
    <lineage>
        <taxon>Eukaryota</taxon>
        <taxon>Metazoa</taxon>
        <taxon>Ecdysozoa</taxon>
        <taxon>Arthropoda</taxon>
        <taxon>Hexapoda</taxon>
        <taxon>Insecta</taxon>
        <taxon>Pterygota</taxon>
        <taxon>Neoptera</taxon>
        <taxon>Endopterygota</taxon>
        <taxon>Lepidoptera</taxon>
        <taxon>Glossata</taxon>
        <taxon>Ditrysia</taxon>
        <taxon>Tineoidea</taxon>
        <taxon>Psychidae</taxon>
        <taxon>Oiketicinae</taxon>
        <taxon>Eumeta</taxon>
    </lineage>
</organism>